<dbReference type="Proteomes" id="UP000270112">
    <property type="component" value="Unassembled WGS sequence"/>
</dbReference>
<dbReference type="EMBL" id="PPTT01000029">
    <property type="protein sequence ID" value="RDB66726.1"/>
    <property type="molecule type" value="Genomic_DNA"/>
</dbReference>
<evidence type="ECO:0000313" key="3">
    <source>
        <dbReference type="EMBL" id="RDB66726.1"/>
    </source>
</evidence>
<keyword evidence="1" id="KW-1133">Transmembrane helix</keyword>
<reference evidence="6" key="2">
    <citation type="submission" date="2018-05" db="EMBL/GenBank/DDBJ databases">
        <title>Genome Sequencing of selected type strains of the family Eggerthellaceae.</title>
        <authorList>
            <person name="Danylec N."/>
            <person name="Stoll D.A."/>
            <person name="Doetsch A."/>
            <person name="Huch M."/>
        </authorList>
    </citation>
    <scope>NUCLEOTIDE SEQUENCE [LARGE SCALE GENOMIC DNA]</scope>
    <source>
        <strain evidence="6">DSM 16107</strain>
    </source>
</reference>
<dbReference type="OrthoDB" id="3177792at2"/>
<dbReference type="EMBL" id="QICC01000018">
    <property type="protein sequence ID" value="RNM42162.1"/>
    <property type="molecule type" value="Genomic_DNA"/>
</dbReference>
<evidence type="ECO:0000259" key="2">
    <source>
        <dbReference type="Pfam" id="PF09851"/>
    </source>
</evidence>
<organism evidence="4 6">
    <name type="scientific">Eggerthella sinensis</name>
    <dbReference type="NCBI Taxonomy" id="242230"/>
    <lineage>
        <taxon>Bacteria</taxon>
        <taxon>Bacillati</taxon>
        <taxon>Actinomycetota</taxon>
        <taxon>Coriobacteriia</taxon>
        <taxon>Eggerthellales</taxon>
        <taxon>Eggerthellaceae</taxon>
        <taxon>Eggerthella</taxon>
    </lineage>
</organism>
<protein>
    <recommendedName>
        <fullName evidence="2">SHOCT domain-containing protein</fullName>
    </recommendedName>
</protein>
<keyword evidence="1" id="KW-0812">Transmembrane</keyword>
<keyword evidence="1" id="KW-0472">Membrane</keyword>
<accession>A0A3N0J0P9</accession>
<evidence type="ECO:0000256" key="1">
    <source>
        <dbReference type="SAM" id="Phobius"/>
    </source>
</evidence>
<sequence>MKILGMGFPEMLIILCTMAVPILIVVVIVRAITRRRNPVDETQRASAAAYQRLSQLDDLRKRGVLSEEEFEAKKQEIMADL</sequence>
<dbReference type="RefSeq" id="WP_114547350.1">
    <property type="nucleotide sequence ID" value="NZ_PPTT01000029.1"/>
</dbReference>
<keyword evidence="5" id="KW-1185">Reference proteome</keyword>
<dbReference type="InterPro" id="IPR018649">
    <property type="entry name" value="SHOCT"/>
</dbReference>
<feature type="domain" description="SHOCT" evidence="2">
    <location>
        <begin position="52"/>
        <end position="78"/>
    </location>
</feature>
<dbReference type="AlphaFoldDB" id="A0A3N0J0P9"/>
<comment type="caution">
    <text evidence="4">The sequence shown here is derived from an EMBL/GenBank/DDBJ whole genome shotgun (WGS) entry which is preliminary data.</text>
</comment>
<reference evidence="4" key="3">
    <citation type="journal article" date="2019" name="Microbiol. Resour. Announc.">
        <title>Draft Genome Sequences of Type Strains of Gordonibacter faecihominis, Paraeggerthella hongkongensis, Parvibacter caecicola,Slackia equolifaciens, Slackia faecicanis, and Slackia isoflavoniconvertens.</title>
        <authorList>
            <person name="Danylec N."/>
            <person name="Stoll D.A."/>
            <person name="Dotsch A."/>
            <person name="Huch M."/>
        </authorList>
    </citation>
    <scope>NUCLEOTIDE SEQUENCE</scope>
    <source>
        <strain evidence="4">DSM 16107</strain>
    </source>
</reference>
<evidence type="ECO:0000313" key="6">
    <source>
        <dbReference type="Proteomes" id="UP000270112"/>
    </source>
</evidence>
<gene>
    <name evidence="3" type="ORF">C1876_14035</name>
    <name evidence="4" type="ORF">DMP09_06270</name>
</gene>
<dbReference type="Proteomes" id="UP000253817">
    <property type="component" value="Unassembled WGS sequence"/>
</dbReference>
<proteinExistence type="predicted"/>
<evidence type="ECO:0000313" key="5">
    <source>
        <dbReference type="Proteomes" id="UP000253817"/>
    </source>
</evidence>
<evidence type="ECO:0000313" key="4">
    <source>
        <dbReference type="EMBL" id="RNM42162.1"/>
    </source>
</evidence>
<dbReference type="Pfam" id="PF09851">
    <property type="entry name" value="SHOCT"/>
    <property type="match status" value="1"/>
</dbReference>
<name>A0A3N0J0P9_9ACTN</name>
<feature type="transmembrane region" description="Helical" evidence="1">
    <location>
        <begin position="12"/>
        <end position="32"/>
    </location>
</feature>
<reference evidence="3 5" key="1">
    <citation type="journal article" date="2018" name="Elife">
        <title>Discovery and characterization of a prevalent human gut bacterial enzyme sufficient for the inactivation of a family of plant toxins.</title>
        <authorList>
            <person name="Koppel N."/>
            <person name="Bisanz J.E."/>
            <person name="Pandelia M.E."/>
            <person name="Turnbaugh P.J."/>
            <person name="Balskus E.P."/>
        </authorList>
    </citation>
    <scope>NUCLEOTIDE SEQUENCE [LARGE SCALE GENOMIC DNA]</scope>
    <source>
        <strain evidence="3 5">DSM 16107</strain>
    </source>
</reference>